<dbReference type="PANTHER" id="PTHR20854">
    <property type="entry name" value="INOSITOL MONOPHOSPHATASE"/>
    <property type="match status" value="1"/>
</dbReference>
<proteinExistence type="predicted"/>
<evidence type="ECO:0000256" key="2">
    <source>
        <dbReference type="ARBA" id="ARBA00022801"/>
    </source>
</evidence>
<dbReference type="PROSITE" id="PS00629">
    <property type="entry name" value="IMP_1"/>
    <property type="match status" value="1"/>
</dbReference>
<keyword evidence="1" id="KW-0479">Metal-binding</keyword>
<sequence>MTTARPTLTDDVRLAGALVRDAGRLALEMRRGGIAAEQKSSVSDLVTAADRAAERLVVDRLGRERPDDAVLGEEGAAREGASGRRWVIDPVDGTYNFVSGLTWWCSALALTEGEGEEERVVLGAVYHPHDDVLYVGGPDVPTTRNGERLPTLEDRPLGESCLTTYLHPPFFGDPVGDAFSQVASGAATLRMLGSGSMDLTAVAQGRLHVSCQHSVPPWDRLPGLGLVLGVGGVGRQVSAAGVVWSVTGVPTAVADVCAALAR</sequence>
<evidence type="ECO:0000256" key="1">
    <source>
        <dbReference type="ARBA" id="ARBA00022723"/>
    </source>
</evidence>
<name>A0ABV3SYX7_9ACTN</name>
<protein>
    <submittedName>
        <fullName evidence="4">Inositol monophosphatase</fullName>
    </submittedName>
</protein>
<dbReference type="CDD" id="cd01637">
    <property type="entry name" value="IMPase_like"/>
    <property type="match status" value="1"/>
</dbReference>
<accession>A0ABV3SYX7</accession>
<dbReference type="SUPFAM" id="SSF56655">
    <property type="entry name" value="Carbohydrate phosphatase"/>
    <property type="match status" value="1"/>
</dbReference>
<gene>
    <name evidence="4" type="ORF">AB3X52_08565</name>
</gene>
<keyword evidence="5" id="KW-1185">Reference proteome</keyword>
<evidence type="ECO:0000256" key="3">
    <source>
        <dbReference type="ARBA" id="ARBA00022842"/>
    </source>
</evidence>
<dbReference type="Gene3D" id="3.30.540.10">
    <property type="entry name" value="Fructose-1,6-Bisphosphatase, subunit A, domain 1"/>
    <property type="match status" value="1"/>
</dbReference>
<evidence type="ECO:0000313" key="5">
    <source>
        <dbReference type="Proteomes" id="UP001556631"/>
    </source>
</evidence>
<keyword evidence="3" id="KW-0460">Magnesium</keyword>
<evidence type="ECO:0000313" key="4">
    <source>
        <dbReference type="EMBL" id="MEX0427669.1"/>
    </source>
</evidence>
<dbReference type="Gene3D" id="3.40.190.80">
    <property type="match status" value="1"/>
</dbReference>
<dbReference type="PRINTS" id="PR00377">
    <property type="entry name" value="IMPHPHTASES"/>
</dbReference>
<organism evidence="4 5">
    <name type="scientific">Nocardioides eburneus</name>
    <dbReference type="NCBI Taxonomy" id="3231482"/>
    <lineage>
        <taxon>Bacteria</taxon>
        <taxon>Bacillati</taxon>
        <taxon>Actinomycetota</taxon>
        <taxon>Actinomycetes</taxon>
        <taxon>Propionibacteriales</taxon>
        <taxon>Nocardioidaceae</taxon>
        <taxon>Nocardioides</taxon>
    </lineage>
</organism>
<reference evidence="4 5" key="1">
    <citation type="submission" date="2024-07" db="EMBL/GenBank/DDBJ databases">
        <authorList>
            <person name="Lee S."/>
            <person name="Kang M."/>
        </authorList>
    </citation>
    <scope>NUCLEOTIDE SEQUENCE [LARGE SCALE GENOMIC DNA]</scope>
    <source>
        <strain evidence="4 5">DS6</strain>
    </source>
</reference>
<comment type="caution">
    <text evidence="4">The sequence shown here is derived from an EMBL/GenBank/DDBJ whole genome shotgun (WGS) entry which is preliminary data.</text>
</comment>
<keyword evidence="2" id="KW-0378">Hydrolase</keyword>
<dbReference type="InterPro" id="IPR000760">
    <property type="entry name" value="Inositol_monophosphatase-like"/>
</dbReference>
<dbReference type="PANTHER" id="PTHR20854:SF4">
    <property type="entry name" value="INOSITOL-1-MONOPHOSPHATASE-RELATED"/>
    <property type="match status" value="1"/>
</dbReference>
<dbReference type="Pfam" id="PF00459">
    <property type="entry name" value="Inositol_P"/>
    <property type="match status" value="1"/>
</dbReference>
<dbReference type="InterPro" id="IPR020583">
    <property type="entry name" value="Inositol_monoP_metal-BS"/>
</dbReference>
<dbReference type="RefSeq" id="WP_367993275.1">
    <property type="nucleotide sequence ID" value="NZ_JBFPJR010000012.1"/>
</dbReference>
<dbReference type="Proteomes" id="UP001556631">
    <property type="component" value="Unassembled WGS sequence"/>
</dbReference>
<dbReference type="EMBL" id="JBFPJR010000012">
    <property type="protein sequence ID" value="MEX0427669.1"/>
    <property type="molecule type" value="Genomic_DNA"/>
</dbReference>